<feature type="transmembrane region" description="Helical" evidence="6">
    <location>
        <begin position="388"/>
        <end position="408"/>
    </location>
</feature>
<keyword evidence="2" id="KW-1003">Cell membrane</keyword>
<dbReference type="EMBL" id="VIKS01000003">
    <property type="protein sequence ID" value="TQV88887.1"/>
    <property type="molecule type" value="Genomic_DNA"/>
</dbReference>
<dbReference type="Pfam" id="PF13440">
    <property type="entry name" value="Polysacc_synt_3"/>
    <property type="match status" value="1"/>
</dbReference>
<evidence type="ECO:0000256" key="5">
    <source>
        <dbReference type="ARBA" id="ARBA00023136"/>
    </source>
</evidence>
<feature type="transmembrane region" description="Helical" evidence="6">
    <location>
        <begin position="79"/>
        <end position="99"/>
    </location>
</feature>
<feature type="transmembrane region" description="Helical" evidence="6">
    <location>
        <begin position="46"/>
        <end position="67"/>
    </location>
</feature>
<evidence type="ECO:0000256" key="2">
    <source>
        <dbReference type="ARBA" id="ARBA00022475"/>
    </source>
</evidence>
<gene>
    <name evidence="7" type="ORF">FLL46_04960</name>
</gene>
<feature type="transmembrane region" description="Helical" evidence="6">
    <location>
        <begin position="16"/>
        <end position="34"/>
    </location>
</feature>
<evidence type="ECO:0000256" key="6">
    <source>
        <dbReference type="SAM" id="Phobius"/>
    </source>
</evidence>
<dbReference type="GO" id="GO:0005886">
    <property type="term" value="C:plasma membrane"/>
    <property type="evidence" value="ECO:0007669"/>
    <property type="project" value="UniProtKB-SubCell"/>
</dbReference>
<evidence type="ECO:0000256" key="3">
    <source>
        <dbReference type="ARBA" id="ARBA00022692"/>
    </source>
</evidence>
<evidence type="ECO:0000256" key="4">
    <source>
        <dbReference type="ARBA" id="ARBA00022989"/>
    </source>
</evidence>
<dbReference type="PANTHER" id="PTHR30250">
    <property type="entry name" value="PST FAMILY PREDICTED COLANIC ACID TRANSPORTER"/>
    <property type="match status" value="1"/>
</dbReference>
<comment type="caution">
    <text evidence="7">The sequence shown here is derived from an EMBL/GenBank/DDBJ whole genome shotgun (WGS) entry which is preliminary data.</text>
</comment>
<protein>
    <submittedName>
        <fullName evidence="7">Polysaccharide biosynthesis protein</fullName>
    </submittedName>
</protein>
<comment type="subcellular location">
    <subcellularLocation>
        <location evidence="1">Cell membrane</location>
        <topology evidence="1">Multi-pass membrane protein</topology>
    </subcellularLocation>
</comment>
<accession>A0A545UHE0</accession>
<organism evidence="7 8">
    <name type="scientific">Aliikangiella coralliicola</name>
    <dbReference type="NCBI Taxonomy" id="2592383"/>
    <lineage>
        <taxon>Bacteria</taxon>
        <taxon>Pseudomonadati</taxon>
        <taxon>Pseudomonadota</taxon>
        <taxon>Gammaproteobacteria</taxon>
        <taxon>Oceanospirillales</taxon>
        <taxon>Pleioneaceae</taxon>
        <taxon>Aliikangiella</taxon>
    </lineage>
</organism>
<proteinExistence type="predicted"/>
<sequence length="490" mass="55167">MLKLKTQVVLTSFSKSLKHVSVFILALFLTRYFSPHDYGTYLQVMLVANMAIYLSVFGIPSSIYYFLPRTGEKKKMMKNTILLLCSIAVVVSIGVYFLSEFIATNFNNLELVDYGWLMAVFILLQIPIKLYEPFMITTNNVPKFVMVNASFNFGFLLAVLIPVLLGWNLFEVLLTLFWFFAAQFAAIFLVVFWVYFKLKDEPEEEPYSMKEQFQYSAPIGFAGAINELGIVIDKIIVSGFFNPAQLAIYTRGAMEIPMLNVIANSLGNILMPRFVEEYKKNNIAEVVRLWHSGIRMMATFIYPAFVFFVITAGHLIPFLFTEKYIESVIIFQVYTIVLLTRITSYDAIARAVGQTKVLMKVSLMAVALNIALTIGLVSWIGIIGAPLATVIVTFIVRGSHLWIITKLIDISIADVFPWRSLGKLFAASLVAAVPLIPILNTDLSHFPMLAACGVVFAVSYLLVFRKTGALTDSELKSIRSALPKKLRWVI</sequence>
<dbReference type="OrthoDB" id="5715964at2"/>
<evidence type="ECO:0000313" key="8">
    <source>
        <dbReference type="Proteomes" id="UP000315439"/>
    </source>
</evidence>
<keyword evidence="8" id="KW-1185">Reference proteome</keyword>
<feature type="transmembrane region" description="Helical" evidence="6">
    <location>
        <begin position="111"/>
        <end position="128"/>
    </location>
</feature>
<evidence type="ECO:0000313" key="7">
    <source>
        <dbReference type="EMBL" id="TQV88887.1"/>
    </source>
</evidence>
<dbReference type="InterPro" id="IPR036259">
    <property type="entry name" value="MFS_trans_sf"/>
</dbReference>
<dbReference type="SUPFAM" id="SSF103473">
    <property type="entry name" value="MFS general substrate transporter"/>
    <property type="match status" value="1"/>
</dbReference>
<reference evidence="7 8" key="1">
    <citation type="submission" date="2019-07" db="EMBL/GenBank/DDBJ databases">
        <title>Draft genome for Aliikangiella sp. M105.</title>
        <authorList>
            <person name="Wang G."/>
        </authorList>
    </citation>
    <scope>NUCLEOTIDE SEQUENCE [LARGE SCALE GENOMIC DNA]</scope>
    <source>
        <strain evidence="7 8">M105</strain>
    </source>
</reference>
<dbReference type="Proteomes" id="UP000315439">
    <property type="component" value="Unassembled WGS sequence"/>
</dbReference>
<feature type="transmembrane region" description="Helical" evidence="6">
    <location>
        <begin position="300"/>
        <end position="321"/>
    </location>
</feature>
<keyword evidence="4 6" id="KW-1133">Transmembrane helix</keyword>
<dbReference type="InterPro" id="IPR050833">
    <property type="entry name" value="Poly_Biosynth_Transport"/>
</dbReference>
<feature type="transmembrane region" description="Helical" evidence="6">
    <location>
        <begin position="327"/>
        <end position="349"/>
    </location>
</feature>
<dbReference type="PANTHER" id="PTHR30250:SF11">
    <property type="entry name" value="O-ANTIGEN TRANSPORTER-RELATED"/>
    <property type="match status" value="1"/>
</dbReference>
<evidence type="ECO:0000256" key="1">
    <source>
        <dbReference type="ARBA" id="ARBA00004651"/>
    </source>
</evidence>
<dbReference type="AlphaFoldDB" id="A0A545UHE0"/>
<name>A0A545UHE0_9GAMM</name>
<feature type="transmembrane region" description="Helical" evidence="6">
    <location>
        <begin position="420"/>
        <end position="439"/>
    </location>
</feature>
<feature type="transmembrane region" description="Helical" evidence="6">
    <location>
        <begin position="149"/>
        <end position="170"/>
    </location>
</feature>
<feature type="transmembrane region" description="Helical" evidence="6">
    <location>
        <begin position="176"/>
        <end position="196"/>
    </location>
</feature>
<keyword evidence="3 6" id="KW-0812">Transmembrane</keyword>
<feature type="transmembrane region" description="Helical" evidence="6">
    <location>
        <begin position="361"/>
        <end position="382"/>
    </location>
</feature>
<keyword evidence="5 6" id="KW-0472">Membrane</keyword>
<feature type="transmembrane region" description="Helical" evidence="6">
    <location>
        <begin position="445"/>
        <end position="464"/>
    </location>
</feature>